<dbReference type="OrthoDB" id="4924443at2759"/>
<evidence type="ECO:0000256" key="2">
    <source>
        <dbReference type="SAM" id="SignalP"/>
    </source>
</evidence>
<keyword evidence="2" id="KW-0732">Signal</keyword>
<proteinExistence type="predicted"/>
<feature type="chain" id="PRO_5034009876" evidence="2">
    <location>
        <begin position="19"/>
        <end position="350"/>
    </location>
</feature>
<sequence length="350" mass="38588">MKELILLGLAALSHRAASEMVQSTTGLVAEKTAFPADWAGQQMDGDEKCLRALTRELQSMRGGVDMCRYFLGEGHDNADGVAAKALQAITDCDRSSASRACRKLERRERVDFCVEKIKTELSKKPDRAWELCRDTVEINEEREAGEVVDLMSDKDEKTVDVSDMDEPLPRDEPAEKGEKAVEKRAEQRVHDDCYEEKEVIAQACRSIGAPESLGMPGCRGTKSYDDTIQLFTLSGLNRLCRVFDQGEQLTEATLAATGKKSSTEVLENVEASCRCHQLMQSRAFDWLSRSAVEERPLRTTITSPVVASRTLHVEVPAATSAVGWAGVEGRLGDGDEEVEEKGRNEEVEGG</sequence>
<evidence type="ECO:0000256" key="1">
    <source>
        <dbReference type="SAM" id="MobiDB-lite"/>
    </source>
</evidence>
<feature type="signal peptide" evidence="2">
    <location>
        <begin position="1"/>
        <end position="18"/>
    </location>
</feature>
<feature type="region of interest" description="Disordered" evidence="1">
    <location>
        <begin position="155"/>
        <end position="183"/>
    </location>
</feature>
<feature type="compositionally biased region" description="Basic and acidic residues" evidence="1">
    <location>
        <begin position="167"/>
        <end position="183"/>
    </location>
</feature>
<protein>
    <submittedName>
        <fullName evidence="3">Uncharacterized protein</fullName>
    </submittedName>
</protein>
<dbReference type="Proteomes" id="UP000562929">
    <property type="component" value="Unassembled WGS sequence"/>
</dbReference>
<dbReference type="EMBL" id="JAACLJ010000007">
    <property type="protein sequence ID" value="KAF4582779.1"/>
    <property type="molecule type" value="Genomic_DNA"/>
</dbReference>
<feature type="compositionally biased region" description="Basic and acidic residues" evidence="1">
    <location>
        <begin position="340"/>
        <end position="350"/>
    </location>
</feature>
<accession>A0A8H4Q294</accession>
<dbReference type="AlphaFoldDB" id="A0A8H4Q294"/>
<keyword evidence="4" id="KW-1185">Reference proteome</keyword>
<evidence type="ECO:0000313" key="4">
    <source>
        <dbReference type="Proteomes" id="UP000562929"/>
    </source>
</evidence>
<organism evidence="3 4">
    <name type="scientific">Ophiocordyceps camponoti-floridani</name>
    <dbReference type="NCBI Taxonomy" id="2030778"/>
    <lineage>
        <taxon>Eukaryota</taxon>
        <taxon>Fungi</taxon>
        <taxon>Dikarya</taxon>
        <taxon>Ascomycota</taxon>
        <taxon>Pezizomycotina</taxon>
        <taxon>Sordariomycetes</taxon>
        <taxon>Hypocreomycetidae</taxon>
        <taxon>Hypocreales</taxon>
        <taxon>Ophiocordycipitaceae</taxon>
        <taxon>Ophiocordyceps</taxon>
    </lineage>
</organism>
<feature type="region of interest" description="Disordered" evidence="1">
    <location>
        <begin position="328"/>
        <end position="350"/>
    </location>
</feature>
<gene>
    <name evidence="3" type="ORF">GQ602_005923</name>
</gene>
<evidence type="ECO:0000313" key="3">
    <source>
        <dbReference type="EMBL" id="KAF4582779.1"/>
    </source>
</evidence>
<comment type="caution">
    <text evidence="3">The sequence shown here is derived from an EMBL/GenBank/DDBJ whole genome shotgun (WGS) entry which is preliminary data.</text>
</comment>
<name>A0A8H4Q294_9HYPO</name>
<reference evidence="3 4" key="1">
    <citation type="journal article" date="2020" name="G3 (Bethesda)">
        <title>Genetic Underpinnings of Host Manipulation by Ophiocordyceps as Revealed by Comparative Transcriptomics.</title>
        <authorList>
            <person name="Will I."/>
            <person name="Das B."/>
            <person name="Trinh T."/>
            <person name="Brachmann A."/>
            <person name="Ohm R.A."/>
            <person name="de Bekker C."/>
        </authorList>
    </citation>
    <scope>NUCLEOTIDE SEQUENCE [LARGE SCALE GENOMIC DNA]</scope>
    <source>
        <strain evidence="3 4">EC05</strain>
    </source>
</reference>